<gene>
    <name evidence="1" type="ORF">LSAT_V11C300140100</name>
</gene>
<name>A0A9R1W5H2_LACSA</name>
<evidence type="ECO:0000313" key="1">
    <source>
        <dbReference type="EMBL" id="KAJ0216747.1"/>
    </source>
</evidence>
<protein>
    <submittedName>
        <fullName evidence="1">Uncharacterized protein</fullName>
    </submittedName>
</protein>
<dbReference type="EMBL" id="NBSK02000003">
    <property type="protein sequence ID" value="KAJ0216747.1"/>
    <property type="molecule type" value="Genomic_DNA"/>
</dbReference>
<comment type="caution">
    <text evidence="1">The sequence shown here is derived from an EMBL/GenBank/DDBJ whole genome shotgun (WGS) entry which is preliminary data.</text>
</comment>
<keyword evidence="2" id="KW-1185">Reference proteome</keyword>
<evidence type="ECO:0000313" key="2">
    <source>
        <dbReference type="Proteomes" id="UP000235145"/>
    </source>
</evidence>
<organism evidence="1 2">
    <name type="scientific">Lactuca sativa</name>
    <name type="common">Garden lettuce</name>
    <dbReference type="NCBI Taxonomy" id="4236"/>
    <lineage>
        <taxon>Eukaryota</taxon>
        <taxon>Viridiplantae</taxon>
        <taxon>Streptophyta</taxon>
        <taxon>Embryophyta</taxon>
        <taxon>Tracheophyta</taxon>
        <taxon>Spermatophyta</taxon>
        <taxon>Magnoliopsida</taxon>
        <taxon>eudicotyledons</taxon>
        <taxon>Gunneridae</taxon>
        <taxon>Pentapetalae</taxon>
        <taxon>asterids</taxon>
        <taxon>campanulids</taxon>
        <taxon>Asterales</taxon>
        <taxon>Asteraceae</taxon>
        <taxon>Cichorioideae</taxon>
        <taxon>Cichorieae</taxon>
        <taxon>Lactucinae</taxon>
        <taxon>Lactuca</taxon>
    </lineage>
</organism>
<sequence>MAVNKCLVAVVELEGKESGATGWVSVCGINEKDGDGLPVAVIADRVAASISSNPNLLWQFNQSKLLTLQQKINKQPTSQEAPAIVKSYYHQRIVVCPVVEGDSIFWIDLQVVPHFEFSVKNPHDVWGGKNMDYVMLNTVVAAILVLKICTGGDWSSTLKSGFRFNPSSITLFRVDLPVEMSEYILLLGSKYWCFS</sequence>
<dbReference type="Proteomes" id="UP000235145">
    <property type="component" value="Unassembled WGS sequence"/>
</dbReference>
<accession>A0A9R1W5H2</accession>
<dbReference type="AlphaFoldDB" id="A0A9R1W5H2"/>
<proteinExistence type="predicted"/>
<reference evidence="1 2" key="1">
    <citation type="journal article" date="2017" name="Nat. Commun.">
        <title>Genome assembly with in vitro proximity ligation data and whole-genome triplication in lettuce.</title>
        <authorList>
            <person name="Reyes-Chin-Wo S."/>
            <person name="Wang Z."/>
            <person name="Yang X."/>
            <person name="Kozik A."/>
            <person name="Arikit S."/>
            <person name="Song C."/>
            <person name="Xia L."/>
            <person name="Froenicke L."/>
            <person name="Lavelle D.O."/>
            <person name="Truco M.J."/>
            <person name="Xia R."/>
            <person name="Zhu S."/>
            <person name="Xu C."/>
            <person name="Xu H."/>
            <person name="Xu X."/>
            <person name="Cox K."/>
            <person name="Korf I."/>
            <person name="Meyers B.C."/>
            <person name="Michelmore R.W."/>
        </authorList>
    </citation>
    <scope>NUCLEOTIDE SEQUENCE [LARGE SCALE GENOMIC DNA]</scope>
    <source>
        <strain evidence="2">cv. Salinas</strain>
        <tissue evidence="1">Seedlings</tissue>
    </source>
</reference>